<dbReference type="Proteomes" id="UP000193335">
    <property type="component" value="Unassembled WGS sequence"/>
</dbReference>
<organism evidence="1 2">
    <name type="scientific">Bradyrhizobium japonicum</name>
    <dbReference type="NCBI Taxonomy" id="375"/>
    <lineage>
        <taxon>Bacteria</taxon>
        <taxon>Pseudomonadati</taxon>
        <taxon>Pseudomonadota</taxon>
        <taxon>Alphaproteobacteria</taxon>
        <taxon>Hyphomicrobiales</taxon>
        <taxon>Nitrobacteraceae</taxon>
        <taxon>Bradyrhizobium</taxon>
    </lineage>
</organism>
<accession>A0A1Y2JAP6</accession>
<evidence type="ECO:0000313" key="1">
    <source>
        <dbReference type="EMBL" id="OSJ22943.1"/>
    </source>
</evidence>
<protein>
    <submittedName>
        <fullName evidence="1">Uncharacterized protein</fullName>
    </submittedName>
</protein>
<evidence type="ECO:0000313" key="2">
    <source>
        <dbReference type="Proteomes" id="UP000193335"/>
    </source>
</evidence>
<dbReference type="EMBL" id="NAFL01000285">
    <property type="protein sequence ID" value="OSJ22943.1"/>
    <property type="molecule type" value="Genomic_DNA"/>
</dbReference>
<comment type="caution">
    <text evidence="1">The sequence shown here is derived from an EMBL/GenBank/DDBJ whole genome shotgun (WGS) entry which is preliminary data.</text>
</comment>
<sequence length="67" mass="7202">MVVVMPGSATMLFDDISIPRTVIMVSIFAGSPTHSVPACAGLLLRLDTERLLREARRVSYGSPRGAD</sequence>
<gene>
    <name evidence="1" type="ORF">BSZ19_46005</name>
</gene>
<proteinExistence type="predicted"/>
<reference evidence="1 2" key="1">
    <citation type="submission" date="2017-03" db="EMBL/GenBank/DDBJ databases">
        <title>Whole genome sequences of fourteen strains of Bradyrhizobium canariense and one strain of Bradyrhizobium japonicum isolated from Lupinus (Papilionoideae: Genisteae) species in Algeria.</title>
        <authorList>
            <person name="Crovadore J."/>
            <person name="Chekireb D."/>
            <person name="Brachmann A."/>
            <person name="Chablais R."/>
            <person name="Cochard B."/>
            <person name="Lefort F."/>
        </authorList>
    </citation>
    <scope>NUCLEOTIDE SEQUENCE [LARGE SCALE GENOMIC DNA]</scope>
    <source>
        <strain evidence="1 2">UBMA197</strain>
    </source>
</reference>
<name>A0A1Y2JAP6_BRAJP</name>
<dbReference type="AlphaFoldDB" id="A0A1Y2JAP6"/>